<name>A0ACD5C0G5_9SPHI</name>
<evidence type="ECO:0000313" key="2">
    <source>
        <dbReference type="Proteomes" id="UP001485301"/>
    </source>
</evidence>
<dbReference type="EMBL" id="CP151087">
    <property type="protein sequence ID" value="WZN55348.1"/>
    <property type="molecule type" value="Genomic_DNA"/>
</dbReference>
<dbReference type="Proteomes" id="UP001485301">
    <property type="component" value="Chromosome"/>
</dbReference>
<evidence type="ECO:0000313" key="1">
    <source>
        <dbReference type="EMBL" id="WZN55348.1"/>
    </source>
</evidence>
<organism evidence="1 2">
    <name type="scientific">Sphingobacterium thalpophilum</name>
    <dbReference type="NCBI Taxonomy" id="259"/>
    <lineage>
        <taxon>Bacteria</taxon>
        <taxon>Pseudomonadati</taxon>
        <taxon>Bacteroidota</taxon>
        <taxon>Sphingobacteriia</taxon>
        <taxon>Sphingobacteriales</taxon>
        <taxon>Sphingobacteriaceae</taxon>
        <taxon>Sphingobacterium</taxon>
    </lineage>
</organism>
<keyword evidence="2" id="KW-1185">Reference proteome</keyword>
<reference evidence="1" key="1">
    <citation type="submission" date="2024-04" db="EMBL/GenBank/DDBJ databases">
        <title>Complete genome sequence of Sphingobacterium thalpophiium BAA-1094.</title>
        <authorList>
            <person name="Adaikpoh B.I."/>
        </authorList>
    </citation>
    <scope>NUCLEOTIDE SEQUENCE</scope>
    <source>
        <strain evidence="1">BAA-1094</strain>
    </source>
</reference>
<sequence>MRKLIMKMSVSIDGFVAGIHGELDWMFKSGDDHSSAWVLNI</sequence>
<proteinExistence type="predicted"/>
<accession>A0ACD5C0G5</accession>
<gene>
    <name evidence="1" type="ORF">AACH28_22415</name>
</gene>
<protein>
    <submittedName>
        <fullName evidence="1">Uncharacterized protein</fullName>
    </submittedName>
</protein>